<sequence>MEAERKPLPWRPYVVLLLSGATKDEKACLDRLQDVLSGALTPRERSVFKVVTRTDLGNFKDHAPADVLAGAFHALIEKDRTEYVQANAAKFVSKQKVPAVLDRDVRLASSRGTMVDSARGQAMTVAAPVDAITMPPTDCVDDDMLSAAQAALEHDARDGAPSHIYVLFDYPASVAEVRGLITYKMTGTEGPKGVALSALVDSVVSVVFPLRATLRPSPVVLAPEELPKPVVPESKLVEPPAKLPAKGGKQKAPSPSPEPDVVAPVVAAPVVEVPVELPGEGKLHKDLVAAAAVGGVEWTDFSFSTLHCATEAGEPRTMVTLTKELKQMLTDIAVAKCAFKQWLSTVNIVDVPYEVPGRPLEQLLRTYNELLDPIYEPSVGVAGILMAMKESIFRVSSKDRRVAPPPTVRTSAWNRLT</sequence>
<gene>
    <name evidence="2" type="ORF">SPRG_04138</name>
</gene>
<accession>A0A067CNW8</accession>
<dbReference type="EMBL" id="KK583199">
    <property type="protein sequence ID" value="KDO30950.1"/>
    <property type="molecule type" value="Genomic_DNA"/>
</dbReference>
<protein>
    <submittedName>
        <fullName evidence="2">Uncharacterized protein</fullName>
    </submittedName>
</protein>
<organism evidence="2 3">
    <name type="scientific">Saprolegnia parasitica (strain CBS 223.65)</name>
    <dbReference type="NCBI Taxonomy" id="695850"/>
    <lineage>
        <taxon>Eukaryota</taxon>
        <taxon>Sar</taxon>
        <taxon>Stramenopiles</taxon>
        <taxon>Oomycota</taxon>
        <taxon>Saprolegniomycetes</taxon>
        <taxon>Saprolegniales</taxon>
        <taxon>Saprolegniaceae</taxon>
        <taxon>Saprolegnia</taxon>
    </lineage>
</organism>
<dbReference type="AlphaFoldDB" id="A0A067CNW8"/>
<evidence type="ECO:0000313" key="2">
    <source>
        <dbReference type="EMBL" id="KDO30950.1"/>
    </source>
</evidence>
<reference evidence="2 3" key="1">
    <citation type="journal article" date="2013" name="PLoS Genet.">
        <title>Distinctive expansion of potential virulence genes in the genome of the oomycete fish pathogen Saprolegnia parasitica.</title>
        <authorList>
            <person name="Jiang R.H."/>
            <person name="de Bruijn I."/>
            <person name="Haas B.J."/>
            <person name="Belmonte R."/>
            <person name="Lobach L."/>
            <person name="Christie J."/>
            <person name="van den Ackerveken G."/>
            <person name="Bottin A."/>
            <person name="Bulone V."/>
            <person name="Diaz-Moreno S.M."/>
            <person name="Dumas B."/>
            <person name="Fan L."/>
            <person name="Gaulin E."/>
            <person name="Govers F."/>
            <person name="Grenville-Briggs L.J."/>
            <person name="Horner N.R."/>
            <person name="Levin J.Z."/>
            <person name="Mammella M."/>
            <person name="Meijer H.J."/>
            <person name="Morris P."/>
            <person name="Nusbaum C."/>
            <person name="Oome S."/>
            <person name="Phillips A.J."/>
            <person name="van Rooyen D."/>
            <person name="Rzeszutek E."/>
            <person name="Saraiva M."/>
            <person name="Secombes C.J."/>
            <person name="Seidl M.F."/>
            <person name="Snel B."/>
            <person name="Stassen J.H."/>
            <person name="Sykes S."/>
            <person name="Tripathy S."/>
            <person name="van den Berg H."/>
            <person name="Vega-Arreguin J.C."/>
            <person name="Wawra S."/>
            <person name="Young S.K."/>
            <person name="Zeng Q."/>
            <person name="Dieguez-Uribeondo J."/>
            <person name="Russ C."/>
            <person name="Tyler B.M."/>
            <person name="van West P."/>
        </authorList>
    </citation>
    <scope>NUCLEOTIDE SEQUENCE [LARGE SCALE GENOMIC DNA]</scope>
    <source>
        <strain evidence="2 3">CBS 223.65</strain>
    </source>
</reference>
<dbReference type="STRING" id="695850.A0A067CNW8"/>
<proteinExistence type="predicted"/>
<evidence type="ECO:0000313" key="3">
    <source>
        <dbReference type="Proteomes" id="UP000030745"/>
    </source>
</evidence>
<dbReference type="Proteomes" id="UP000030745">
    <property type="component" value="Unassembled WGS sequence"/>
</dbReference>
<dbReference type="RefSeq" id="XP_012198134.1">
    <property type="nucleotide sequence ID" value="XM_012342744.1"/>
</dbReference>
<evidence type="ECO:0000256" key="1">
    <source>
        <dbReference type="SAM" id="MobiDB-lite"/>
    </source>
</evidence>
<dbReference type="GeneID" id="24126604"/>
<name>A0A067CNW8_SAPPC</name>
<dbReference type="VEuPathDB" id="FungiDB:SPRG_04138"/>
<feature type="region of interest" description="Disordered" evidence="1">
    <location>
        <begin position="237"/>
        <end position="259"/>
    </location>
</feature>
<dbReference type="KEGG" id="spar:SPRG_04138"/>
<keyword evidence="3" id="KW-1185">Reference proteome</keyword>